<accession>A0AAD4H3H9</accession>
<keyword evidence="2" id="KW-1185">Reference proteome</keyword>
<proteinExistence type="predicted"/>
<evidence type="ECO:0000313" key="2">
    <source>
        <dbReference type="Proteomes" id="UP001194580"/>
    </source>
</evidence>
<name>A0AAD4H3H9_9FUNG</name>
<reference evidence="1" key="1">
    <citation type="journal article" date="2020" name="Fungal Divers.">
        <title>Resolving the Mortierellaceae phylogeny through synthesis of multi-gene phylogenetics and phylogenomics.</title>
        <authorList>
            <person name="Vandepol N."/>
            <person name="Liber J."/>
            <person name="Desiro A."/>
            <person name="Na H."/>
            <person name="Kennedy M."/>
            <person name="Barry K."/>
            <person name="Grigoriev I.V."/>
            <person name="Miller A.N."/>
            <person name="O'Donnell K."/>
            <person name="Stajich J.E."/>
            <person name="Bonito G."/>
        </authorList>
    </citation>
    <scope>NUCLEOTIDE SEQUENCE</scope>
    <source>
        <strain evidence="1">NRRL 28262</strain>
    </source>
</reference>
<dbReference type="EMBL" id="JAAAIL010001465">
    <property type="protein sequence ID" value="KAG0268982.1"/>
    <property type="molecule type" value="Genomic_DNA"/>
</dbReference>
<dbReference type="Proteomes" id="UP001194580">
    <property type="component" value="Unassembled WGS sequence"/>
</dbReference>
<dbReference type="SUPFAM" id="SSF52047">
    <property type="entry name" value="RNI-like"/>
    <property type="match status" value="1"/>
</dbReference>
<evidence type="ECO:0000313" key="1">
    <source>
        <dbReference type="EMBL" id="KAG0268982.1"/>
    </source>
</evidence>
<dbReference type="Gene3D" id="3.80.10.10">
    <property type="entry name" value="Ribonuclease Inhibitor"/>
    <property type="match status" value="1"/>
</dbReference>
<comment type="caution">
    <text evidence="1">The sequence shown here is derived from an EMBL/GenBank/DDBJ whole genome shotgun (WGS) entry which is preliminary data.</text>
</comment>
<gene>
    <name evidence="1" type="ORF">BGZ95_002229</name>
</gene>
<evidence type="ECO:0008006" key="3">
    <source>
        <dbReference type="Google" id="ProtNLM"/>
    </source>
</evidence>
<organism evidence="1 2">
    <name type="scientific">Linnemannia exigua</name>
    <dbReference type="NCBI Taxonomy" id="604196"/>
    <lineage>
        <taxon>Eukaryota</taxon>
        <taxon>Fungi</taxon>
        <taxon>Fungi incertae sedis</taxon>
        <taxon>Mucoromycota</taxon>
        <taxon>Mortierellomycotina</taxon>
        <taxon>Mortierellomycetes</taxon>
        <taxon>Mortierellales</taxon>
        <taxon>Mortierellaceae</taxon>
        <taxon>Linnemannia</taxon>
    </lineage>
</organism>
<protein>
    <recommendedName>
        <fullName evidence="3">F-box domain-containing protein</fullName>
    </recommendedName>
</protein>
<dbReference type="AlphaFoldDB" id="A0AAD4H3H9"/>
<sequence>MDTIPDLCQRHIAQYLPSSSIHSLLYINEHWFQFAATLLYRNPFNTLKDTSLRNFLDGDDIRQRLHDLIHLLLICCGQQHLVTENTPYKTRRFTTPTINYLELYTHQTSRAIEYLSKVWHISSAENRTDRFDIIRMTLASYKPEQVSHLYIAMSCLKQMIWAAPQFTRLQRLEVYDDRGFRRNQALYDFFEELQKMQQQRPSSFPQRVLSELALVMPMGLVPVDDYDYLYAKPLVLTQWSQLRRLDLLSWQTMVDWESLPVANLNDLRFNLATLTKGFNPAAFFGSCNNLRTLFVHNVDSKTFSWIQQQPPDNSMAMLTTLEIGGASIPLMLSLTYLLAACSENLETLSIVLREDATTPYIPDNINWTIPLPKLHSLALKNRAVFEFHPAAMEGCPLLRHLTLGIDAESTDTGCKEVMSPRFEKWYALLETMKSVGRYGCRLESLRFEGTWIFGGRVALLATQPMERLKSLYLSPGVRSVNAEVVCSLVKGMEKLTLLEVAVEPADWHHNDELADLLEERSNLDVLPTNLALWPHPGDVVETRKK</sequence>
<dbReference type="InterPro" id="IPR032675">
    <property type="entry name" value="LRR_dom_sf"/>
</dbReference>